<dbReference type="HOGENOM" id="CLU_009942_1_0_0"/>
<dbReference type="GO" id="GO:0016810">
    <property type="term" value="F:hydrolase activity, acting on carbon-nitrogen (but not peptide) bonds"/>
    <property type="evidence" value="ECO:0007669"/>
    <property type="project" value="InterPro"/>
</dbReference>
<dbReference type="eggNOG" id="COG1574">
    <property type="taxonomic scope" value="Bacteria"/>
</dbReference>
<dbReference type="CDD" id="cd01300">
    <property type="entry name" value="YtcJ_like"/>
    <property type="match status" value="1"/>
</dbReference>
<protein>
    <submittedName>
        <fullName evidence="2">Amidohydrolase 3</fullName>
    </submittedName>
</protein>
<dbReference type="InterPro" id="IPR011059">
    <property type="entry name" value="Metal-dep_hydrolase_composite"/>
</dbReference>
<dbReference type="EMBL" id="CP002353">
    <property type="protein sequence ID" value="ADV62836.1"/>
    <property type="molecule type" value="Genomic_DNA"/>
</dbReference>
<dbReference type="InterPro" id="IPR013108">
    <property type="entry name" value="Amidohydro_3"/>
</dbReference>
<dbReference type="SUPFAM" id="SSF51556">
    <property type="entry name" value="Metallo-dependent hydrolases"/>
    <property type="match status" value="1"/>
</dbReference>
<dbReference type="PANTHER" id="PTHR22642">
    <property type="entry name" value="IMIDAZOLONEPROPIONASE"/>
    <property type="match status" value="1"/>
</dbReference>
<dbReference type="InterPro" id="IPR033932">
    <property type="entry name" value="YtcJ-like"/>
</dbReference>
<dbReference type="Gene3D" id="3.10.310.70">
    <property type="match status" value="1"/>
</dbReference>
<dbReference type="Gene3D" id="3.20.20.140">
    <property type="entry name" value="Metal-dependent hydrolases"/>
    <property type="match status" value="1"/>
</dbReference>
<dbReference type="SUPFAM" id="SSF51338">
    <property type="entry name" value="Composite domain of metallo-dependent hydrolases"/>
    <property type="match status" value="1"/>
</dbReference>
<name>E8R5S9_ISOPI</name>
<dbReference type="AlphaFoldDB" id="E8R5S9"/>
<dbReference type="RefSeq" id="WP_013565124.1">
    <property type="nucleotide sequence ID" value="NC_014962.1"/>
</dbReference>
<dbReference type="PANTHER" id="PTHR22642:SF2">
    <property type="entry name" value="PROTEIN LONG AFTER FAR-RED 3"/>
    <property type="match status" value="1"/>
</dbReference>
<feature type="domain" description="Amidohydrolase 3" evidence="1">
    <location>
        <begin position="64"/>
        <end position="546"/>
    </location>
</feature>
<dbReference type="InParanoid" id="E8R5S9"/>
<dbReference type="KEGG" id="ipa:Isop_2258"/>
<proteinExistence type="predicted"/>
<dbReference type="Pfam" id="PF07969">
    <property type="entry name" value="Amidohydro_3"/>
    <property type="match status" value="1"/>
</dbReference>
<dbReference type="STRING" id="575540.Isop_2258"/>
<accession>E8R5S9</accession>
<reference key="1">
    <citation type="submission" date="2010-11" db="EMBL/GenBank/DDBJ databases">
        <title>The complete sequence of chromosome of Isophaera pallida ATCC 43644.</title>
        <authorList>
            <consortium name="US DOE Joint Genome Institute (JGI-PGF)"/>
            <person name="Lucas S."/>
            <person name="Copeland A."/>
            <person name="Lapidus A."/>
            <person name="Bruce D."/>
            <person name="Goodwin L."/>
            <person name="Pitluck S."/>
            <person name="Kyrpides N."/>
            <person name="Mavromatis K."/>
            <person name="Pagani I."/>
            <person name="Ivanova N."/>
            <person name="Saunders E."/>
            <person name="Brettin T."/>
            <person name="Detter J.C."/>
            <person name="Han C."/>
            <person name="Tapia R."/>
            <person name="Land M."/>
            <person name="Hauser L."/>
            <person name="Markowitz V."/>
            <person name="Cheng J.-F."/>
            <person name="Hugenholtz P."/>
            <person name="Woyke T."/>
            <person name="Wu D."/>
            <person name="Eisen J.A."/>
        </authorList>
    </citation>
    <scope>NUCLEOTIDE SEQUENCE</scope>
    <source>
        <strain>ATCC 43644</strain>
    </source>
</reference>
<reference evidence="2 3" key="2">
    <citation type="journal article" date="2011" name="Stand. Genomic Sci.">
        <title>Complete genome sequence of Isosphaera pallida type strain (IS1B).</title>
        <authorList>
            <consortium name="US DOE Joint Genome Institute (JGI-PGF)"/>
            <person name="Goker M."/>
            <person name="Cleland D."/>
            <person name="Saunders E."/>
            <person name="Lapidus A."/>
            <person name="Nolan M."/>
            <person name="Lucas S."/>
            <person name="Hammon N."/>
            <person name="Deshpande S."/>
            <person name="Cheng J.F."/>
            <person name="Tapia R."/>
            <person name="Han C."/>
            <person name="Goodwin L."/>
            <person name="Pitluck S."/>
            <person name="Liolios K."/>
            <person name="Pagani I."/>
            <person name="Ivanova N."/>
            <person name="Mavromatis K."/>
            <person name="Pati A."/>
            <person name="Chen A."/>
            <person name="Palaniappan K."/>
            <person name="Land M."/>
            <person name="Hauser L."/>
            <person name="Chang Y.J."/>
            <person name="Jeffries C.D."/>
            <person name="Detter J.C."/>
            <person name="Beck B."/>
            <person name="Woyke T."/>
            <person name="Bristow J."/>
            <person name="Eisen J.A."/>
            <person name="Markowitz V."/>
            <person name="Hugenholtz P."/>
            <person name="Kyrpides N.C."/>
            <person name="Klenk H.P."/>
        </authorList>
    </citation>
    <scope>NUCLEOTIDE SEQUENCE [LARGE SCALE GENOMIC DNA]</scope>
    <source>
        <strain evidence="3">ATCC 43644 / DSM 9630 / IS1B</strain>
    </source>
</reference>
<dbReference type="Gene3D" id="2.30.40.10">
    <property type="entry name" value="Urease, subunit C, domain 1"/>
    <property type="match status" value="1"/>
</dbReference>
<organism evidence="2 3">
    <name type="scientific">Isosphaera pallida (strain ATCC 43644 / DSM 9630 / IS1B)</name>
    <dbReference type="NCBI Taxonomy" id="575540"/>
    <lineage>
        <taxon>Bacteria</taxon>
        <taxon>Pseudomonadati</taxon>
        <taxon>Planctomycetota</taxon>
        <taxon>Planctomycetia</taxon>
        <taxon>Isosphaerales</taxon>
        <taxon>Isosphaeraceae</taxon>
        <taxon>Isosphaera</taxon>
    </lineage>
</organism>
<keyword evidence="3" id="KW-1185">Reference proteome</keyword>
<dbReference type="InterPro" id="IPR032466">
    <property type="entry name" value="Metal_Hydrolase"/>
</dbReference>
<dbReference type="Proteomes" id="UP000008631">
    <property type="component" value="Chromosome"/>
</dbReference>
<sequence>MSCPVANPPADAIVTAQRIWTNDPDQRFAEALAIRSGAIVAVGTRAEVEALAGPKTLRLDHPEGFVVPGLIDAHAHLVMLGESLEEIDLRDAASPEEVARRVAQRLRERGEIPPDRRDHWILGRNWDQSLWEGMAFPTAQMLDAVAPDRPVWLRRVDAHAAWGNSHALKLAGITRDTQPPPDGQILRDEHGEPTGVFIDGAMDLVERIIPPRSEADLERAILRAQDHVVSFGLTGVHDARVTSEMEAAFDRLERRGDLKLRVYGMASPPEGGEVEFVTRPPTRTNPNARFRLRAVKLFMDGAMGSRGALMFEEYADDPGNVGLRLVTLDVLDATVTEALKHGWQVCVHAIGDRANAELLDAFENGLRAVPQARDPRLRVEHAQVVRRADVPRFRQSGIIASMQPAHAGTDQRWADLRLGEARAQGAYAWSWFVEEQVHLAFGSDFPVEIADPLWGIYAALTRKNERGQPPDGWRPEHRLDLETTLQGFTSGAAYASFDEDRLGRLKPGFRADLVVFDRDFFDPAVTPEQIRHTRVLRTMIDGETVFLRHRQP</sequence>
<evidence type="ECO:0000259" key="1">
    <source>
        <dbReference type="Pfam" id="PF07969"/>
    </source>
</evidence>
<evidence type="ECO:0000313" key="2">
    <source>
        <dbReference type="EMBL" id="ADV62836.1"/>
    </source>
</evidence>
<evidence type="ECO:0000313" key="3">
    <source>
        <dbReference type="Proteomes" id="UP000008631"/>
    </source>
</evidence>
<gene>
    <name evidence="2" type="ordered locus">Isop_2258</name>
</gene>